<dbReference type="EMBL" id="UINC01103944">
    <property type="protein sequence ID" value="SVC66735.1"/>
    <property type="molecule type" value="Genomic_DNA"/>
</dbReference>
<evidence type="ECO:0000256" key="2">
    <source>
        <dbReference type="SAM" id="Phobius"/>
    </source>
</evidence>
<dbReference type="AlphaFoldDB" id="A0A382P2A6"/>
<gene>
    <name evidence="3" type="ORF">METZ01_LOCUS319589</name>
</gene>
<feature type="compositionally biased region" description="Polar residues" evidence="1">
    <location>
        <begin position="148"/>
        <end position="167"/>
    </location>
</feature>
<feature type="region of interest" description="Disordered" evidence="1">
    <location>
        <begin position="137"/>
        <end position="187"/>
    </location>
</feature>
<name>A0A382P2A6_9ZZZZ</name>
<feature type="non-terminal residue" evidence="3">
    <location>
        <position position="216"/>
    </location>
</feature>
<keyword evidence="2" id="KW-0472">Membrane</keyword>
<keyword evidence="2" id="KW-0812">Transmembrane</keyword>
<keyword evidence="2" id="KW-1133">Transmembrane helix</keyword>
<proteinExistence type="predicted"/>
<feature type="compositionally biased region" description="Low complexity" evidence="1">
    <location>
        <begin position="138"/>
        <end position="147"/>
    </location>
</feature>
<accession>A0A382P2A6</accession>
<sequence length="216" mass="25115">MPELNEKETESYIHEKYIGDSFVEDKIFTDDIIKKIYRLSNGVKDKIDILCLQYLNDPVEDKEKNKIFKSRKITSLLTKYRLFYLLLFLFLLIYIIFPFEIDSENTKQTFKIKLPENAENKAKFDENLLIALKEDPESSLTSEESSLPAIQNNPKISNYNYNESNDAQGLELEAATQTQDKKDSGSIEILENSDVIINDEKDIETSEESENFKKDI</sequence>
<evidence type="ECO:0000256" key="1">
    <source>
        <dbReference type="SAM" id="MobiDB-lite"/>
    </source>
</evidence>
<feature type="transmembrane region" description="Helical" evidence="2">
    <location>
        <begin position="82"/>
        <end position="99"/>
    </location>
</feature>
<evidence type="ECO:0000313" key="3">
    <source>
        <dbReference type="EMBL" id="SVC66735.1"/>
    </source>
</evidence>
<protein>
    <submittedName>
        <fullName evidence="3">Uncharacterized protein</fullName>
    </submittedName>
</protein>
<organism evidence="3">
    <name type="scientific">marine metagenome</name>
    <dbReference type="NCBI Taxonomy" id="408172"/>
    <lineage>
        <taxon>unclassified sequences</taxon>
        <taxon>metagenomes</taxon>
        <taxon>ecological metagenomes</taxon>
    </lineage>
</organism>
<reference evidence="3" key="1">
    <citation type="submission" date="2018-05" db="EMBL/GenBank/DDBJ databases">
        <authorList>
            <person name="Lanie J.A."/>
            <person name="Ng W.-L."/>
            <person name="Kazmierczak K.M."/>
            <person name="Andrzejewski T.M."/>
            <person name="Davidsen T.M."/>
            <person name="Wayne K.J."/>
            <person name="Tettelin H."/>
            <person name="Glass J.I."/>
            <person name="Rusch D."/>
            <person name="Podicherti R."/>
            <person name="Tsui H.-C.T."/>
            <person name="Winkler M.E."/>
        </authorList>
    </citation>
    <scope>NUCLEOTIDE SEQUENCE</scope>
</reference>